<name>A0AAP0JUK1_9MAGN</name>
<feature type="region of interest" description="Disordered" evidence="1">
    <location>
        <begin position="1"/>
        <end position="62"/>
    </location>
</feature>
<feature type="compositionally biased region" description="Basic and acidic residues" evidence="1">
    <location>
        <begin position="16"/>
        <end position="32"/>
    </location>
</feature>
<dbReference type="AlphaFoldDB" id="A0AAP0JUK1"/>
<sequence length="62" mass="7126">MEDYTVSKILQAGTTDKNHLNEEENVDIKTNEEGDVDMEIKKKKSGADFEKSQRKKQKKIAI</sequence>
<evidence type="ECO:0000313" key="2">
    <source>
        <dbReference type="EMBL" id="KAK9140518.1"/>
    </source>
</evidence>
<proteinExistence type="predicted"/>
<comment type="caution">
    <text evidence="2">The sequence shown here is derived from an EMBL/GenBank/DDBJ whole genome shotgun (WGS) entry which is preliminary data.</text>
</comment>
<reference evidence="2 3" key="1">
    <citation type="submission" date="2024-01" db="EMBL/GenBank/DDBJ databases">
        <title>Genome assemblies of Stephania.</title>
        <authorList>
            <person name="Yang L."/>
        </authorList>
    </citation>
    <scope>NUCLEOTIDE SEQUENCE [LARGE SCALE GENOMIC DNA]</scope>
    <source>
        <strain evidence="2">JXDWG</strain>
        <tissue evidence="2">Leaf</tissue>
    </source>
</reference>
<organism evidence="2 3">
    <name type="scientific">Stephania cephalantha</name>
    <dbReference type="NCBI Taxonomy" id="152367"/>
    <lineage>
        <taxon>Eukaryota</taxon>
        <taxon>Viridiplantae</taxon>
        <taxon>Streptophyta</taxon>
        <taxon>Embryophyta</taxon>
        <taxon>Tracheophyta</taxon>
        <taxon>Spermatophyta</taxon>
        <taxon>Magnoliopsida</taxon>
        <taxon>Ranunculales</taxon>
        <taxon>Menispermaceae</taxon>
        <taxon>Menispermoideae</taxon>
        <taxon>Cissampelideae</taxon>
        <taxon>Stephania</taxon>
    </lineage>
</organism>
<dbReference type="Proteomes" id="UP001419268">
    <property type="component" value="Unassembled WGS sequence"/>
</dbReference>
<protein>
    <submittedName>
        <fullName evidence="2">Uncharacterized protein</fullName>
    </submittedName>
</protein>
<evidence type="ECO:0000313" key="3">
    <source>
        <dbReference type="Proteomes" id="UP001419268"/>
    </source>
</evidence>
<accession>A0AAP0JUK1</accession>
<gene>
    <name evidence="2" type="ORF">Scep_010199</name>
</gene>
<keyword evidence="3" id="KW-1185">Reference proteome</keyword>
<feature type="compositionally biased region" description="Basic residues" evidence="1">
    <location>
        <begin position="53"/>
        <end position="62"/>
    </location>
</feature>
<dbReference type="EMBL" id="JBBNAG010000004">
    <property type="protein sequence ID" value="KAK9140518.1"/>
    <property type="molecule type" value="Genomic_DNA"/>
</dbReference>
<evidence type="ECO:0000256" key="1">
    <source>
        <dbReference type="SAM" id="MobiDB-lite"/>
    </source>
</evidence>